<dbReference type="InParanoid" id="A0A2P5F4Q9"/>
<dbReference type="AlphaFoldDB" id="A0A2P5F4Q9"/>
<evidence type="ECO:0000313" key="1">
    <source>
        <dbReference type="EMBL" id="PON92775.1"/>
    </source>
</evidence>
<dbReference type="EMBL" id="JXTC01000062">
    <property type="protein sequence ID" value="PON92775.1"/>
    <property type="molecule type" value="Genomic_DNA"/>
</dbReference>
<proteinExistence type="predicted"/>
<reference evidence="2" key="1">
    <citation type="submission" date="2016-06" db="EMBL/GenBank/DDBJ databases">
        <title>Parallel loss of symbiosis genes in relatives of nitrogen-fixing non-legume Parasponia.</title>
        <authorList>
            <person name="Van Velzen R."/>
            <person name="Holmer R."/>
            <person name="Bu F."/>
            <person name="Rutten L."/>
            <person name="Van Zeijl A."/>
            <person name="Liu W."/>
            <person name="Santuari L."/>
            <person name="Cao Q."/>
            <person name="Sharma T."/>
            <person name="Shen D."/>
            <person name="Roswanjaya Y."/>
            <person name="Wardhani T."/>
            <person name="Kalhor M.S."/>
            <person name="Jansen J."/>
            <person name="Van den Hoogen J."/>
            <person name="Gungor B."/>
            <person name="Hartog M."/>
            <person name="Hontelez J."/>
            <person name="Verver J."/>
            <person name="Yang W.-C."/>
            <person name="Schijlen E."/>
            <person name="Repin R."/>
            <person name="Schilthuizen M."/>
            <person name="Schranz E."/>
            <person name="Heidstra R."/>
            <person name="Miyata K."/>
            <person name="Fedorova E."/>
            <person name="Kohlen W."/>
            <person name="Bisseling T."/>
            <person name="Smit S."/>
            <person name="Geurts R."/>
        </authorList>
    </citation>
    <scope>NUCLEOTIDE SEQUENCE [LARGE SCALE GENOMIC DNA]</scope>
    <source>
        <strain evidence="2">cv. RG33-2</strain>
    </source>
</reference>
<name>A0A2P5F4Q9_TREOI</name>
<organism evidence="1 2">
    <name type="scientific">Trema orientale</name>
    <name type="common">Charcoal tree</name>
    <name type="synonym">Celtis orientalis</name>
    <dbReference type="NCBI Taxonomy" id="63057"/>
    <lineage>
        <taxon>Eukaryota</taxon>
        <taxon>Viridiplantae</taxon>
        <taxon>Streptophyta</taxon>
        <taxon>Embryophyta</taxon>
        <taxon>Tracheophyta</taxon>
        <taxon>Spermatophyta</taxon>
        <taxon>Magnoliopsida</taxon>
        <taxon>eudicotyledons</taxon>
        <taxon>Gunneridae</taxon>
        <taxon>Pentapetalae</taxon>
        <taxon>rosids</taxon>
        <taxon>fabids</taxon>
        <taxon>Rosales</taxon>
        <taxon>Cannabaceae</taxon>
        <taxon>Trema</taxon>
    </lineage>
</organism>
<sequence length="211" mass="21979">MASILSSFSTSSMDSVLFSFSKCSMASVLSSFSTSSMVFISSCFSTCSIVSIMSSFSTSSMASTLSSSSTSSMAPMLSSSSSFLMASVLSTVSLKSLKILLSFNSKCSSVSTSSVASTETVSLGTPSRSLSNCNATSFSLFPMTSDSSCITSSLIAHNSFTFPSIFGPFVALILPGLLDFTTVYLPTSDWPFSSPSFFPRTLSSVLPPSVS</sequence>
<gene>
    <name evidence="1" type="ORF">TorRG33x02_113730</name>
</gene>
<dbReference type="OrthoDB" id="10523963at2759"/>
<comment type="caution">
    <text evidence="1">The sequence shown here is derived from an EMBL/GenBank/DDBJ whole genome shotgun (WGS) entry which is preliminary data.</text>
</comment>
<evidence type="ECO:0000313" key="2">
    <source>
        <dbReference type="Proteomes" id="UP000237000"/>
    </source>
</evidence>
<keyword evidence="2" id="KW-1185">Reference proteome</keyword>
<protein>
    <submittedName>
        <fullName evidence="1">Uncharacterized protein</fullName>
    </submittedName>
</protein>
<accession>A0A2P5F4Q9</accession>
<dbReference type="Proteomes" id="UP000237000">
    <property type="component" value="Unassembled WGS sequence"/>
</dbReference>